<evidence type="ECO:0000259" key="2">
    <source>
        <dbReference type="Pfam" id="PF23717"/>
    </source>
</evidence>
<dbReference type="Proteomes" id="UP001055337">
    <property type="component" value="Chromosome"/>
</dbReference>
<dbReference type="RefSeq" id="WP_240176212.1">
    <property type="nucleotide sequence ID" value="NZ_CP092362.2"/>
</dbReference>
<evidence type="ECO:0000256" key="1">
    <source>
        <dbReference type="SAM" id="MobiDB-lite"/>
    </source>
</evidence>
<feature type="compositionally biased region" description="Low complexity" evidence="1">
    <location>
        <begin position="389"/>
        <end position="400"/>
    </location>
</feature>
<feature type="domain" description="DUF7159" evidence="2">
    <location>
        <begin position="1"/>
        <end position="206"/>
    </location>
</feature>
<keyword evidence="4" id="KW-1185">Reference proteome</keyword>
<sequence>MVLAEGAAADGPLVECDAFGVDEGGSYAEVVAAAIQGTRESAQKQGHYLNRIAVACSSECEIGTVRAILDDRQLFDVALVDVCHAAAALTRAVGHRKALSTAGLLLIDDSSAAIVVVDNASVTHVAAEAISAGGEIDAMTALVAETAGLPAAPEELILVDCSTTDTAETVARLRTLTAAAVAAPADPLWALARGAALTCAATSAAGDPTAALAYSQAVAEAASQAVAEVAGSDAQGGAESIHDDVMVTGAPAAAFNLTMLPLGSVLAALSIAAATVLGITLTAKISPSADKHANEPMSAAAPPHVTPSPPQPITASPAAQTPPVAARKPPSVDYQDAPTPQVAAPRLVAAAQPQPTVTAAPTPTASPRAAQTSEPSRPPALAQTAIGQSASTPAADSPVPVSSPPPMSPTPVLGGQDLWQSQPAAPPWLLVLPRLFAPPMRSTSGWMPQYPY</sequence>
<proteinExistence type="predicted"/>
<evidence type="ECO:0000313" key="4">
    <source>
        <dbReference type="Proteomes" id="UP001055337"/>
    </source>
</evidence>
<feature type="compositionally biased region" description="Low complexity" evidence="1">
    <location>
        <begin position="352"/>
        <end position="372"/>
    </location>
</feature>
<name>A0ABY3TCZ5_9MYCO</name>
<organism evidence="3 4">
    <name type="scientific">Mycolicibacterium crocinum</name>
    <dbReference type="NCBI Taxonomy" id="388459"/>
    <lineage>
        <taxon>Bacteria</taxon>
        <taxon>Bacillati</taxon>
        <taxon>Actinomycetota</taxon>
        <taxon>Actinomycetes</taxon>
        <taxon>Mycobacteriales</taxon>
        <taxon>Mycobacteriaceae</taxon>
        <taxon>Mycolicibacterium</taxon>
    </lineage>
</organism>
<protein>
    <recommendedName>
        <fullName evidence="2">DUF7159 domain-containing protein</fullName>
    </recommendedName>
</protein>
<gene>
    <name evidence="3" type="ORF">MI149_15780</name>
</gene>
<dbReference type="InterPro" id="IPR055583">
    <property type="entry name" value="DUF7159"/>
</dbReference>
<feature type="region of interest" description="Disordered" evidence="1">
    <location>
        <begin position="289"/>
        <end position="338"/>
    </location>
</feature>
<reference evidence="3" key="1">
    <citation type="submission" date="2022-08" db="EMBL/GenBank/DDBJ databases">
        <title>Whole genome sequencing of non-tuberculosis mycobacteria type-strains.</title>
        <authorList>
            <person name="Igarashi Y."/>
            <person name="Osugi A."/>
            <person name="Mitarai S."/>
        </authorList>
    </citation>
    <scope>NUCLEOTIDE SEQUENCE</scope>
    <source>
        <strain evidence="3">JCM 16369</strain>
    </source>
</reference>
<evidence type="ECO:0000313" key="3">
    <source>
        <dbReference type="EMBL" id="ULN39236.1"/>
    </source>
</evidence>
<accession>A0ABY3TCZ5</accession>
<feature type="region of interest" description="Disordered" evidence="1">
    <location>
        <begin position="352"/>
        <end position="419"/>
    </location>
</feature>
<dbReference type="EMBL" id="CP092362">
    <property type="protein sequence ID" value="ULN39236.1"/>
    <property type="molecule type" value="Genomic_DNA"/>
</dbReference>
<dbReference type="Pfam" id="PF23717">
    <property type="entry name" value="DUF7159"/>
    <property type="match status" value="1"/>
</dbReference>